<dbReference type="KEGG" id="lmoi:VV02_25315"/>
<sequence length="202" mass="22190">MGGTQFSERRGGYHVLDVDTYLDHVLACMKAGQQIPDPVQLVFPTSPFRMGYDQGRVDALLFVLKEWRDEYTGDEPAAAPALESEADGDRGLGWTQVQQDWVRDAAFPRAKGSRTGYIETDVDDFLDEVLVAMGHGEELPDVQSARFNRSSRFRAGYDAEAVDLFLDQLAEATPEGDAPSKQVNRRIGSSPAPRPIDGPATG</sequence>
<dbReference type="InterPro" id="IPR019933">
    <property type="entry name" value="DivIVA_domain"/>
</dbReference>
<protein>
    <recommendedName>
        <fullName evidence="4">DivIVA domain-containing protein</fullName>
    </recommendedName>
</protein>
<organism evidence="2 3">
    <name type="scientific">Luteipulveratus mongoliensis</name>
    <dbReference type="NCBI Taxonomy" id="571913"/>
    <lineage>
        <taxon>Bacteria</taxon>
        <taxon>Bacillati</taxon>
        <taxon>Actinomycetota</taxon>
        <taxon>Actinomycetes</taxon>
        <taxon>Micrococcales</taxon>
        <taxon>Dermacoccaceae</taxon>
        <taxon>Luteipulveratus</taxon>
    </lineage>
</organism>
<gene>
    <name evidence="2" type="ORF">VV02_25315</name>
</gene>
<reference evidence="2 3" key="1">
    <citation type="submission" date="2015-03" db="EMBL/GenBank/DDBJ databases">
        <title>Luteipulveratus halotolerans sp. nov., a novel actinobacterium (Dermacoccaceae) from Sarawak, Malaysia.</title>
        <authorList>
            <person name="Juboi H."/>
            <person name="Basik A."/>
            <person name="Shamsul S.S."/>
            <person name="Arnold P."/>
            <person name="Schmitt E.K."/>
            <person name="Sanglier J.-J."/>
            <person name="Yeo T."/>
        </authorList>
    </citation>
    <scope>NUCLEOTIDE SEQUENCE [LARGE SCALE GENOMIC DNA]</scope>
    <source>
        <strain evidence="2 3">MN07-A0370</strain>
    </source>
</reference>
<accession>A0A0K1JP91</accession>
<feature type="region of interest" description="Disordered" evidence="1">
    <location>
        <begin position="173"/>
        <end position="202"/>
    </location>
</feature>
<keyword evidence="3" id="KW-1185">Reference proteome</keyword>
<evidence type="ECO:0000313" key="3">
    <source>
        <dbReference type="Proteomes" id="UP000066480"/>
    </source>
</evidence>
<proteinExistence type="predicted"/>
<dbReference type="Proteomes" id="UP000066480">
    <property type="component" value="Chromosome"/>
</dbReference>
<dbReference type="EMBL" id="CP011112">
    <property type="protein sequence ID" value="AKU18390.1"/>
    <property type="molecule type" value="Genomic_DNA"/>
</dbReference>
<dbReference type="AlphaFoldDB" id="A0A0K1JP91"/>
<evidence type="ECO:0000256" key="1">
    <source>
        <dbReference type="SAM" id="MobiDB-lite"/>
    </source>
</evidence>
<dbReference type="STRING" id="571913.VV02_25315"/>
<evidence type="ECO:0000313" key="2">
    <source>
        <dbReference type="EMBL" id="AKU18390.1"/>
    </source>
</evidence>
<dbReference type="Gene3D" id="6.10.250.660">
    <property type="match status" value="1"/>
</dbReference>
<name>A0A0K1JP91_9MICO</name>
<evidence type="ECO:0008006" key="4">
    <source>
        <dbReference type="Google" id="ProtNLM"/>
    </source>
</evidence>
<dbReference type="NCBIfam" id="TIGR03544">
    <property type="entry name" value="DivI1A_domain"/>
    <property type="match status" value="1"/>
</dbReference>